<dbReference type="EMBL" id="JAFEJU010000002">
    <property type="protein sequence ID" value="MBT1174786.1"/>
    <property type="molecule type" value="Genomic_DNA"/>
</dbReference>
<proteinExistence type="predicted"/>
<dbReference type="RefSeq" id="WP_214376001.1">
    <property type="nucleotide sequence ID" value="NZ_JAFEJU010000002.1"/>
</dbReference>
<keyword evidence="3" id="KW-1185">Reference proteome</keyword>
<sequence>MTSQARSSSRSTRLDARAIGCIAAVAIVYGLLLISILIGGEAKIGGALLINFVIPPVLLLANAVYASRAAALAHPWRALLFPLLCSAIALPLLFALITPYDNECTVESACTNMSSWYINWSTMDQVWYFLLAFAIASFAGFGAVFLTRWVIARIRHT</sequence>
<feature type="transmembrane region" description="Helical" evidence="1">
    <location>
        <begin position="78"/>
        <end position="97"/>
    </location>
</feature>
<name>A0ABS5UUM3_9BIFI</name>
<gene>
    <name evidence="2" type="ORF">JS530_04580</name>
</gene>
<organism evidence="2 3">
    <name type="scientific">Bifidobacterium colobi</name>
    <dbReference type="NCBI Taxonomy" id="2809026"/>
    <lineage>
        <taxon>Bacteria</taxon>
        <taxon>Bacillati</taxon>
        <taxon>Actinomycetota</taxon>
        <taxon>Actinomycetes</taxon>
        <taxon>Bifidobacteriales</taxon>
        <taxon>Bifidobacteriaceae</taxon>
        <taxon>Bifidobacterium</taxon>
    </lineage>
</organism>
<evidence type="ECO:0000256" key="1">
    <source>
        <dbReference type="SAM" id="Phobius"/>
    </source>
</evidence>
<evidence type="ECO:0000313" key="3">
    <source>
        <dbReference type="Proteomes" id="UP000711736"/>
    </source>
</evidence>
<dbReference type="Proteomes" id="UP000711736">
    <property type="component" value="Unassembled WGS sequence"/>
</dbReference>
<accession>A0ABS5UUM3</accession>
<keyword evidence="1" id="KW-0472">Membrane</keyword>
<comment type="caution">
    <text evidence="2">The sequence shown here is derived from an EMBL/GenBank/DDBJ whole genome shotgun (WGS) entry which is preliminary data.</text>
</comment>
<evidence type="ECO:0000313" key="2">
    <source>
        <dbReference type="EMBL" id="MBT1174786.1"/>
    </source>
</evidence>
<keyword evidence="1" id="KW-1133">Transmembrane helix</keyword>
<feature type="transmembrane region" description="Helical" evidence="1">
    <location>
        <begin position="126"/>
        <end position="151"/>
    </location>
</feature>
<keyword evidence="1" id="KW-0812">Transmembrane</keyword>
<feature type="transmembrane region" description="Helical" evidence="1">
    <location>
        <begin position="44"/>
        <end position="66"/>
    </location>
</feature>
<protein>
    <submittedName>
        <fullName evidence="2">Uncharacterized protein</fullName>
    </submittedName>
</protein>
<feature type="transmembrane region" description="Helical" evidence="1">
    <location>
        <begin position="16"/>
        <end position="38"/>
    </location>
</feature>
<reference evidence="2 3" key="1">
    <citation type="journal article" date="2021" name="Environ. Microbiol.">
        <title>Genetic insights into the dark matter of the mammalian gut microbiota through targeted genome reconstruction.</title>
        <authorList>
            <person name="Lugli G.A."/>
            <person name="Alessandri G."/>
            <person name="Milani C."/>
            <person name="Viappiani A."/>
            <person name="Fontana F."/>
            <person name="Tarracchini C."/>
            <person name="Mancabelli L."/>
            <person name="Argentini C."/>
            <person name="Ruiz L."/>
            <person name="Margolles A."/>
            <person name="van Sinderen D."/>
            <person name="Turroni F."/>
            <person name="Ventura M."/>
        </authorList>
    </citation>
    <scope>NUCLEOTIDE SEQUENCE [LARGE SCALE GENOMIC DNA]</scope>
    <source>
        <strain evidence="2 3">LC6</strain>
    </source>
</reference>